<evidence type="ECO:0000313" key="3">
    <source>
        <dbReference type="EMBL" id="SAL34742.1"/>
    </source>
</evidence>
<dbReference type="PROSITE" id="PS50112">
    <property type="entry name" value="PAS"/>
    <property type="match status" value="1"/>
</dbReference>
<accession>A0A158GRS6</accession>
<dbReference type="CDD" id="cd00130">
    <property type="entry name" value="PAS"/>
    <property type="match status" value="1"/>
</dbReference>
<gene>
    <name evidence="3" type="ORF">AWB66_01882</name>
</gene>
<dbReference type="AlphaFoldDB" id="A0A158GRS6"/>
<dbReference type="InterPro" id="IPR000014">
    <property type="entry name" value="PAS"/>
</dbReference>
<keyword evidence="3" id="KW-0418">Kinase</keyword>
<feature type="domain" description="PAS" evidence="1">
    <location>
        <begin position="8"/>
        <end position="61"/>
    </location>
</feature>
<dbReference type="SMART" id="SM00091">
    <property type="entry name" value="PAS"/>
    <property type="match status" value="1"/>
</dbReference>
<dbReference type="PANTHER" id="PTHR44757">
    <property type="entry name" value="DIGUANYLATE CYCLASE DGCP"/>
    <property type="match status" value="1"/>
</dbReference>
<evidence type="ECO:0000259" key="2">
    <source>
        <dbReference type="PROSITE" id="PS50113"/>
    </source>
</evidence>
<dbReference type="GO" id="GO:0006355">
    <property type="term" value="P:regulation of DNA-templated transcription"/>
    <property type="evidence" value="ECO:0007669"/>
    <property type="project" value="InterPro"/>
</dbReference>
<proteinExistence type="predicted"/>
<dbReference type="InterPro" id="IPR035965">
    <property type="entry name" value="PAS-like_dom_sf"/>
</dbReference>
<dbReference type="PROSITE" id="PS50113">
    <property type="entry name" value="PAC"/>
    <property type="match status" value="1"/>
</dbReference>
<dbReference type="STRING" id="326475.AWB66_01882"/>
<dbReference type="GO" id="GO:0016301">
    <property type="term" value="F:kinase activity"/>
    <property type="evidence" value="ECO:0007669"/>
    <property type="project" value="UniProtKB-KW"/>
</dbReference>
<name>A0A158GRS6_9BURK</name>
<sequence length="149" mass="16308">MTSTSQHSAIDVGQLIDAIGDAIVISDAAGAIILWNPAAERMFGFTQDEAFGKSLDIIIPERLRGRHWAGYEKTMATGQTRYGHDVLRVPAVDKEGRSMSIAFTVALLHAPDNAVSGIVAVIRDETERFQQERDLRKRITELEAKASAS</sequence>
<dbReference type="RefSeq" id="WP_087629997.1">
    <property type="nucleotide sequence ID" value="NZ_FCNZ02000005.1"/>
</dbReference>
<dbReference type="InterPro" id="IPR000700">
    <property type="entry name" value="PAS-assoc_C"/>
</dbReference>
<dbReference type="EMBL" id="FCNZ02000005">
    <property type="protein sequence ID" value="SAL34742.1"/>
    <property type="molecule type" value="Genomic_DNA"/>
</dbReference>
<organism evidence="3 4">
    <name type="scientific">Caballeronia telluris</name>
    <dbReference type="NCBI Taxonomy" id="326475"/>
    <lineage>
        <taxon>Bacteria</taxon>
        <taxon>Pseudomonadati</taxon>
        <taxon>Pseudomonadota</taxon>
        <taxon>Betaproteobacteria</taxon>
        <taxon>Burkholderiales</taxon>
        <taxon>Burkholderiaceae</taxon>
        <taxon>Caballeronia</taxon>
    </lineage>
</organism>
<comment type="caution">
    <text evidence="3">The sequence shown here is derived from an EMBL/GenBank/DDBJ whole genome shotgun (WGS) entry which is preliminary data.</text>
</comment>
<dbReference type="Proteomes" id="UP000054717">
    <property type="component" value="Unassembled WGS sequence"/>
</dbReference>
<feature type="domain" description="PAC" evidence="2">
    <location>
        <begin position="85"/>
        <end position="137"/>
    </location>
</feature>
<dbReference type="NCBIfam" id="TIGR00229">
    <property type="entry name" value="sensory_box"/>
    <property type="match status" value="1"/>
</dbReference>
<dbReference type="PANTHER" id="PTHR44757:SF2">
    <property type="entry name" value="BIOFILM ARCHITECTURE MAINTENANCE PROTEIN MBAA"/>
    <property type="match status" value="1"/>
</dbReference>
<keyword evidence="3" id="KW-0808">Transferase</keyword>
<dbReference type="Gene3D" id="3.30.450.20">
    <property type="entry name" value="PAS domain"/>
    <property type="match status" value="1"/>
</dbReference>
<dbReference type="Pfam" id="PF00989">
    <property type="entry name" value="PAS"/>
    <property type="match status" value="1"/>
</dbReference>
<dbReference type="InterPro" id="IPR013767">
    <property type="entry name" value="PAS_fold"/>
</dbReference>
<reference evidence="3" key="1">
    <citation type="submission" date="2016-01" db="EMBL/GenBank/DDBJ databases">
        <authorList>
            <person name="Peeters Charlotte."/>
        </authorList>
    </citation>
    <scope>NUCLEOTIDE SEQUENCE</scope>
    <source>
        <strain evidence="3">LMG 22936</strain>
    </source>
</reference>
<dbReference type="SUPFAM" id="SSF55785">
    <property type="entry name" value="PYP-like sensor domain (PAS domain)"/>
    <property type="match status" value="1"/>
</dbReference>
<dbReference type="InterPro" id="IPR052155">
    <property type="entry name" value="Biofilm_reg_signaling"/>
</dbReference>
<keyword evidence="4" id="KW-1185">Reference proteome</keyword>
<evidence type="ECO:0000259" key="1">
    <source>
        <dbReference type="PROSITE" id="PS50112"/>
    </source>
</evidence>
<protein>
    <submittedName>
        <fullName evidence="3">PAS/PAC sensor hybrid histidine kinase</fullName>
    </submittedName>
</protein>
<evidence type="ECO:0000313" key="4">
    <source>
        <dbReference type="Proteomes" id="UP000054717"/>
    </source>
</evidence>